<dbReference type="EMBL" id="FNDS01000008">
    <property type="protein sequence ID" value="SDI38611.1"/>
    <property type="molecule type" value="Genomic_DNA"/>
</dbReference>
<keyword evidence="3 9" id="KW-0813">Transport</keyword>
<evidence type="ECO:0000256" key="1">
    <source>
        <dbReference type="ARBA" id="ARBA00004429"/>
    </source>
</evidence>
<evidence type="ECO:0000256" key="7">
    <source>
        <dbReference type="ARBA" id="ARBA00022989"/>
    </source>
</evidence>
<feature type="transmembrane region" description="Helical" evidence="9">
    <location>
        <begin position="190"/>
        <end position="211"/>
    </location>
</feature>
<evidence type="ECO:0000256" key="6">
    <source>
        <dbReference type="ARBA" id="ARBA00022970"/>
    </source>
</evidence>
<gene>
    <name evidence="11" type="ORF">SAMN05216272_108264</name>
</gene>
<dbReference type="PROSITE" id="PS50928">
    <property type="entry name" value="ABC_TM1"/>
    <property type="match status" value="1"/>
</dbReference>
<comment type="subcellular location">
    <subcellularLocation>
        <location evidence="1">Cell inner membrane</location>
        <topology evidence="1">Multi-pass membrane protein</topology>
    </subcellularLocation>
    <subcellularLocation>
        <location evidence="9">Cell membrane</location>
        <topology evidence="9">Multi-pass membrane protein</topology>
    </subcellularLocation>
</comment>
<dbReference type="AlphaFoldDB" id="A0A1G8K5B2"/>
<dbReference type="NCBIfam" id="TIGR01726">
    <property type="entry name" value="HEQRo_perm_3TM"/>
    <property type="match status" value="1"/>
</dbReference>
<keyword evidence="5 9" id="KW-0812">Transmembrane</keyword>
<dbReference type="InterPro" id="IPR035906">
    <property type="entry name" value="MetI-like_sf"/>
</dbReference>
<dbReference type="InterPro" id="IPR000515">
    <property type="entry name" value="MetI-like"/>
</dbReference>
<evidence type="ECO:0000256" key="9">
    <source>
        <dbReference type="RuleBase" id="RU363032"/>
    </source>
</evidence>
<feature type="transmembrane region" description="Helical" evidence="9">
    <location>
        <begin position="89"/>
        <end position="108"/>
    </location>
</feature>
<dbReference type="STRING" id="428992.SAMN05216272_108264"/>
<organism evidence="11 12">
    <name type="scientific">Pseudomonas panipatensis</name>
    <dbReference type="NCBI Taxonomy" id="428992"/>
    <lineage>
        <taxon>Bacteria</taxon>
        <taxon>Pseudomonadati</taxon>
        <taxon>Pseudomonadota</taxon>
        <taxon>Gammaproteobacteria</taxon>
        <taxon>Pseudomonadales</taxon>
        <taxon>Pseudomonadaceae</taxon>
        <taxon>Pseudomonas</taxon>
    </lineage>
</organism>
<dbReference type="PANTHER" id="PTHR30614">
    <property type="entry name" value="MEMBRANE COMPONENT OF AMINO ACID ABC TRANSPORTER"/>
    <property type="match status" value="1"/>
</dbReference>
<keyword evidence="7 9" id="KW-1133">Transmembrane helix</keyword>
<dbReference type="GO" id="GO:0022857">
    <property type="term" value="F:transmembrane transporter activity"/>
    <property type="evidence" value="ECO:0007669"/>
    <property type="project" value="InterPro"/>
</dbReference>
<feature type="transmembrane region" description="Helical" evidence="9">
    <location>
        <begin position="145"/>
        <end position="170"/>
    </location>
</feature>
<keyword evidence="8 9" id="KW-0472">Membrane</keyword>
<evidence type="ECO:0000313" key="11">
    <source>
        <dbReference type="EMBL" id="SDI38611.1"/>
    </source>
</evidence>
<reference evidence="12" key="1">
    <citation type="submission" date="2016-10" db="EMBL/GenBank/DDBJ databases">
        <authorList>
            <person name="Varghese N."/>
            <person name="Submissions S."/>
        </authorList>
    </citation>
    <scope>NUCLEOTIDE SEQUENCE [LARGE SCALE GENOMIC DNA]</scope>
    <source>
        <strain evidence="12">CCM 7469</strain>
    </source>
</reference>
<dbReference type="PANTHER" id="PTHR30614:SF0">
    <property type="entry name" value="L-CYSTINE TRANSPORT SYSTEM PERMEASE PROTEIN TCYL"/>
    <property type="match status" value="1"/>
</dbReference>
<keyword evidence="6" id="KW-0029">Amino-acid transport</keyword>
<protein>
    <submittedName>
        <fullName evidence="11">Polar amino acid transport system permease protein</fullName>
    </submittedName>
</protein>
<keyword evidence="4" id="KW-1003">Cell membrane</keyword>
<dbReference type="SUPFAM" id="SSF161098">
    <property type="entry name" value="MetI-like"/>
    <property type="match status" value="1"/>
</dbReference>
<evidence type="ECO:0000256" key="5">
    <source>
        <dbReference type="ARBA" id="ARBA00022692"/>
    </source>
</evidence>
<evidence type="ECO:0000256" key="8">
    <source>
        <dbReference type="ARBA" id="ARBA00023136"/>
    </source>
</evidence>
<dbReference type="RefSeq" id="WP_090265346.1">
    <property type="nucleotide sequence ID" value="NZ_FNDS01000008.1"/>
</dbReference>
<dbReference type="InterPro" id="IPR043429">
    <property type="entry name" value="ArtM/GltK/GlnP/TcyL/YhdX-like"/>
</dbReference>
<dbReference type="OrthoDB" id="4404959at2"/>
<feature type="transmembrane region" description="Helical" evidence="9">
    <location>
        <begin position="57"/>
        <end position="77"/>
    </location>
</feature>
<name>A0A1G8K5B2_9PSED</name>
<evidence type="ECO:0000259" key="10">
    <source>
        <dbReference type="PROSITE" id="PS50928"/>
    </source>
</evidence>
<dbReference type="GO" id="GO:0043190">
    <property type="term" value="C:ATP-binding cassette (ABC) transporter complex"/>
    <property type="evidence" value="ECO:0007669"/>
    <property type="project" value="InterPro"/>
</dbReference>
<dbReference type="Gene3D" id="1.10.3720.10">
    <property type="entry name" value="MetI-like"/>
    <property type="match status" value="1"/>
</dbReference>
<dbReference type="Pfam" id="PF00528">
    <property type="entry name" value="BPD_transp_1"/>
    <property type="match status" value="1"/>
</dbReference>
<evidence type="ECO:0000256" key="3">
    <source>
        <dbReference type="ARBA" id="ARBA00022448"/>
    </source>
</evidence>
<comment type="similarity">
    <text evidence="2">Belongs to the binding-protein-dependent transport system permease family. HisMQ subfamily.</text>
</comment>
<dbReference type="CDD" id="cd06261">
    <property type="entry name" value="TM_PBP2"/>
    <property type="match status" value="1"/>
</dbReference>
<dbReference type="InterPro" id="IPR010065">
    <property type="entry name" value="AA_ABC_transptr_permease_3TM"/>
</dbReference>
<evidence type="ECO:0000256" key="4">
    <source>
        <dbReference type="ARBA" id="ARBA00022475"/>
    </source>
</evidence>
<feature type="domain" description="ABC transmembrane type-1" evidence="10">
    <location>
        <begin position="19"/>
        <end position="208"/>
    </location>
</feature>
<dbReference type="Proteomes" id="UP000199636">
    <property type="component" value="Unassembled WGS sequence"/>
</dbReference>
<keyword evidence="12" id="KW-1185">Reference proteome</keyword>
<proteinExistence type="inferred from homology"/>
<accession>A0A1G8K5B2</accession>
<dbReference type="GO" id="GO:0006865">
    <property type="term" value="P:amino acid transport"/>
    <property type="evidence" value="ECO:0007669"/>
    <property type="project" value="UniProtKB-KW"/>
</dbReference>
<evidence type="ECO:0000313" key="12">
    <source>
        <dbReference type="Proteomes" id="UP000199636"/>
    </source>
</evidence>
<sequence length="220" mass="23618">MIFDWPTLLQSLPLMALSLLTTLEVSLAGLGIGFVIGIGVCTLRLSPDPLLRRLGGAYIFVFRGVPLLVQLLFIYYFLPRVGLPNVSPLVAAVVGLALAAGAYIAEIFRGGFLAIPGGQLEAARLLGLSAWQILLRIKVPQAVRLTLPALLNEMILLIKASSLVSVVGLADLTRTAQNLAASNYLFLQTYLVLAAFYCLINIPLAFCGGALERRLQRGQA</sequence>
<feature type="transmembrane region" description="Helical" evidence="9">
    <location>
        <begin position="12"/>
        <end position="45"/>
    </location>
</feature>
<evidence type="ECO:0000256" key="2">
    <source>
        <dbReference type="ARBA" id="ARBA00010072"/>
    </source>
</evidence>